<evidence type="ECO:0000313" key="10">
    <source>
        <dbReference type="EMBL" id="POO02479.1"/>
    </source>
</evidence>
<name>A0A2P5FXG9_TREOI</name>
<dbReference type="STRING" id="63057.A0A2P5FXG9"/>
<dbReference type="AlphaFoldDB" id="A0A2P5FXG9"/>
<dbReference type="InParanoid" id="A0A2P5FXG9"/>
<accession>A0A2P5FXG9</accession>
<evidence type="ECO:0000256" key="5">
    <source>
        <dbReference type="ARBA" id="ARBA00022679"/>
    </source>
</evidence>
<dbReference type="InterPro" id="IPR033690">
    <property type="entry name" value="Adenylat_kinase_CS"/>
</dbReference>
<dbReference type="PANTHER" id="PTHR23359">
    <property type="entry name" value="NUCLEOTIDE KINASE"/>
    <property type="match status" value="1"/>
</dbReference>
<dbReference type="GO" id="GO:0004017">
    <property type="term" value="F:AMP kinase activity"/>
    <property type="evidence" value="ECO:0007669"/>
    <property type="project" value="UniProtKB-EC"/>
</dbReference>
<dbReference type="PROSITE" id="PS00113">
    <property type="entry name" value="ADENYLATE_KINASE"/>
    <property type="match status" value="1"/>
</dbReference>
<sequence length="583" mass="63416">MAALTRLSRPTSWGLSSSMASIIRRSLSSSAVASEPSANFPSYPSPFALNSNLPRKDPKDRNVQWVFLGCPGVGKGTYASRLCNLLGVPHIATGDLVREELASSGPLSQQLSEIVNQGKLVSDEIIISLLSKRLEAGDAKGESGFILDGFPRTIKQAEILEEVIDIDLVVNLKLREDVLMEKCLGRRICGQCGKNFNVASINVEGENGNPAISMAPLLPPAHCMSKLITRADDTETVVKERLRIYNEKSQPVEGFYRSRGKLLEFDLPGGIPESWPKLLQVLNLDYEDKRESIAATLSATLFSKTLQPNRTDNPSSTRVLSNPSPLLNLSFSSSIPSHCGKLRFSPRQSHTVASAVSGSPGIESSVGGEEIPNLLDTVKVFDLNGNGIPISDLWKDRKAVIAFARHFGCVFCRKRADYLASKKDIFDASGVALVLIGPGSIDQAKTFSEQTKFKGGMLLNEPETGASYHISAVGFESFDFSNAVYCEAVEWMTEMITVIGYDSSEDVANQALPAGLKIIQLYMEGYRQDWKLSFQKDTVARGGWQQGGIIVAGPGKTNISYIHKDKEAGDDPDIEDILKACCS</sequence>
<dbReference type="SUPFAM" id="SSF52833">
    <property type="entry name" value="Thioredoxin-like"/>
    <property type="match status" value="1"/>
</dbReference>
<comment type="subunit">
    <text evidence="3">Monomer.</text>
</comment>
<dbReference type="HAMAP" id="MF_00235">
    <property type="entry name" value="Adenylate_kinase_Adk"/>
    <property type="match status" value="1"/>
</dbReference>
<keyword evidence="7 9" id="KW-0418">Kinase</keyword>
<comment type="similarity">
    <text evidence="2 9">Belongs to the adenylate kinase family.</text>
</comment>
<evidence type="ECO:0000256" key="9">
    <source>
        <dbReference type="RuleBase" id="RU003330"/>
    </source>
</evidence>
<dbReference type="CDD" id="cd02970">
    <property type="entry name" value="PRX_like2"/>
    <property type="match status" value="1"/>
</dbReference>
<evidence type="ECO:0000256" key="1">
    <source>
        <dbReference type="ARBA" id="ARBA00000582"/>
    </source>
</evidence>
<dbReference type="CDD" id="cd01428">
    <property type="entry name" value="ADK"/>
    <property type="match status" value="1"/>
</dbReference>
<dbReference type="PRINTS" id="PR00094">
    <property type="entry name" value="ADENYLTKNASE"/>
</dbReference>
<keyword evidence="5 9" id="KW-0808">Transferase</keyword>
<dbReference type="Gene3D" id="3.40.30.10">
    <property type="entry name" value="Glutaredoxin"/>
    <property type="match status" value="1"/>
</dbReference>
<dbReference type="Proteomes" id="UP000237000">
    <property type="component" value="Unassembled WGS sequence"/>
</dbReference>
<organism evidence="10 11">
    <name type="scientific">Trema orientale</name>
    <name type="common">Charcoal tree</name>
    <name type="synonym">Celtis orientalis</name>
    <dbReference type="NCBI Taxonomy" id="63057"/>
    <lineage>
        <taxon>Eukaryota</taxon>
        <taxon>Viridiplantae</taxon>
        <taxon>Streptophyta</taxon>
        <taxon>Embryophyta</taxon>
        <taxon>Tracheophyta</taxon>
        <taxon>Spermatophyta</taxon>
        <taxon>Magnoliopsida</taxon>
        <taxon>eudicotyledons</taxon>
        <taxon>Gunneridae</taxon>
        <taxon>Pentapetalae</taxon>
        <taxon>rosids</taxon>
        <taxon>fabids</taxon>
        <taxon>Rosales</taxon>
        <taxon>Cannabaceae</taxon>
        <taxon>Trema</taxon>
    </lineage>
</organism>
<evidence type="ECO:0000313" key="11">
    <source>
        <dbReference type="Proteomes" id="UP000237000"/>
    </source>
</evidence>
<keyword evidence="6" id="KW-0547">Nucleotide-binding</keyword>
<evidence type="ECO:0000256" key="4">
    <source>
        <dbReference type="ARBA" id="ARBA00012955"/>
    </source>
</evidence>
<dbReference type="InterPro" id="IPR027417">
    <property type="entry name" value="P-loop_NTPase"/>
</dbReference>
<reference evidence="11" key="1">
    <citation type="submission" date="2016-06" db="EMBL/GenBank/DDBJ databases">
        <title>Parallel loss of symbiosis genes in relatives of nitrogen-fixing non-legume Parasponia.</title>
        <authorList>
            <person name="Van Velzen R."/>
            <person name="Holmer R."/>
            <person name="Bu F."/>
            <person name="Rutten L."/>
            <person name="Van Zeijl A."/>
            <person name="Liu W."/>
            <person name="Santuari L."/>
            <person name="Cao Q."/>
            <person name="Sharma T."/>
            <person name="Shen D."/>
            <person name="Roswanjaya Y."/>
            <person name="Wardhani T."/>
            <person name="Kalhor M.S."/>
            <person name="Jansen J."/>
            <person name="Van den Hoogen J."/>
            <person name="Gungor B."/>
            <person name="Hartog M."/>
            <person name="Hontelez J."/>
            <person name="Verver J."/>
            <person name="Yang W.-C."/>
            <person name="Schijlen E."/>
            <person name="Repin R."/>
            <person name="Schilthuizen M."/>
            <person name="Schranz E."/>
            <person name="Heidstra R."/>
            <person name="Miyata K."/>
            <person name="Fedorova E."/>
            <person name="Kohlen W."/>
            <person name="Bisseling T."/>
            <person name="Smit S."/>
            <person name="Geurts R."/>
        </authorList>
    </citation>
    <scope>NUCLEOTIDE SEQUENCE [LARGE SCALE GENOMIC DNA]</scope>
    <source>
        <strain evidence="11">cv. RG33-2</strain>
    </source>
</reference>
<evidence type="ECO:0000256" key="3">
    <source>
        <dbReference type="ARBA" id="ARBA00011245"/>
    </source>
</evidence>
<dbReference type="InterPro" id="IPR000850">
    <property type="entry name" value="Adenylat/UMP-CMP_kin"/>
</dbReference>
<dbReference type="EC" id="2.7.4.3" evidence="4"/>
<dbReference type="InterPro" id="IPR036249">
    <property type="entry name" value="Thioredoxin-like_sf"/>
</dbReference>
<dbReference type="OrthoDB" id="439792at2759"/>
<comment type="catalytic activity">
    <reaction evidence="1">
        <text>AMP + ATP = 2 ADP</text>
        <dbReference type="Rhea" id="RHEA:12973"/>
        <dbReference type="ChEBI" id="CHEBI:30616"/>
        <dbReference type="ChEBI" id="CHEBI:456215"/>
        <dbReference type="ChEBI" id="CHEBI:456216"/>
        <dbReference type="EC" id="2.7.4.3"/>
    </reaction>
</comment>
<protein>
    <recommendedName>
        <fullName evidence="4">adenylate kinase</fullName>
        <ecNumber evidence="4">2.7.4.3</ecNumber>
    </recommendedName>
    <alternativeName>
        <fullName evidence="8">ATP:AMP phosphotransferase</fullName>
    </alternativeName>
</protein>
<keyword evidence="11" id="KW-1185">Reference proteome</keyword>
<comment type="caution">
    <text evidence="10">The sequence shown here is derived from an EMBL/GenBank/DDBJ whole genome shotgun (WGS) entry which is preliminary data.</text>
</comment>
<dbReference type="EMBL" id="JXTC01000004">
    <property type="protein sequence ID" value="POO02479.1"/>
    <property type="molecule type" value="Genomic_DNA"/>
</dbReference>
<evidence type="ECO:0000256" key="8">
    <source>
        <dbReference type="ARBA" id="ARBA00031517"/>
    </source>
</evidence>
<dbReference type="SUPFAM" id="SSF52540">
    <property type="entry name" value="P-loop containing nucleoside triphosphate hydrolases"/>
    <property type="match status" value="1"/>
</dbReference>
<dbReference type="Pfam" id="PF00406">
    <property type="entry name" value="ADK"/>
    <property type="match status" value="1"/>
</dbReference>
<evidence type="ECO:0000256" key="6">
    <source>
        <dbReference type="ARBA" id="ARBA00022741"/>
    </source>
</evidence>
<dbReference type="Pfam" id="PF13911">
    <property type="entry name" value="AhpC-TSA_2"/>
    <property type="match status" value="1"/>
</dbReference>
<dbReference type="InterPro" id="IPR032801">
    <property type="entry name" value="PXL2A/B/C"/>
</dbReference>
<evidence type="ECO:0000256" key="2">
    <source>
        <dbReference type="ARBA" id="ARBA00007220"/>
    </source>
</evidence>
<evidence type="ECO:0000256" key="7">
    <source>
        <dbReference type="ARBA" id="ARBA00022777"/>
    </source>
</evidence>
<dbReference type="NCBIfam" id="TIGR01351">
    <property type="entry name" value="adk"/>
    <property type="match status" value="1"/>
</dbReference>
<dbReference type="FunCoup" id="A0A2P5FXG9">
    <property type="interactions" value="492"/>
</dbReference>
<dbReference type="Gene3D" id="3.40.50.300">
    <property type="entry name" value="P-loop containing nucleotide triphosphate hydrolases"/>
    <property type="match status" value="1"/>
</dbReference>
<dbReference type="GO" id="GO:0005524">
    <property type="term" value="F:ATP binding"/>
    <property type="evidence" value="ECO:0007669"/>
    <property type="project" value="InterPro"/>
</dbReference>
<dbReference type="InterPro" id="IPR006259">
    <property type="entry name" value="Adenyl_kin_sub"/>
</dbReference>
<gene>
    <name evidence="10" type="ORF">TorRG33x02_014640</name>
</gene>
<proteinExistence type="inferred from homology"/>